<feature type="transmembrane region" description="Helical" evidence="1">
    <location>
        <begin position="111"/>
        <end position="130"/>
    </location>
</feature>
<sequence>MTFHEHYGNILTKAYKTLGLIRKFSADITDPLCLKSLYCSLVRSILEYGSIVWCPSASLWIAKLEEVQRYFTRLAIRRSLGSFTHALPSYDTRCQLLGLAPPEKRRSMASAVFIAGLLLLLPILLIFSSAQGYTSHSNSSALVLHWLSCPDARAPVITTLSSDLFEHCASLMRSRTPRNGLKVFAQKEKKTSKQCFGFRYLALDHVQVFRYQRQCKGKS</sequence>
<keyword evidence="1" id="KW-0472">Membrane</keyword>
<accession>A0A182M3Y2</accession>
<dbReference type="EMBL" id="AXCM01023229">
    <property type="status" value="NOT_ANNOTATED_CDS"/>
    <property type="molecule type" value="Genomic_DNA"/>
</dbReference>
<evidence type="ECO:0000313" key="2">
    <source>
        <dbReference type="EnsemblMetazoa" id="ACUA008860-PA"/>
    </source>
</evidence>
<reference evidence="2" key="2">
    <citation type="submission" date="2020-05" db="UniProtKB">
        <authorList>
            <consortium name="EnsemblMetazoa"/>
        </authorList>
    </citation>
    <scope>IDENTIFICATION</scope>
    <source>
        <strain evidence="2">A-37</strain>
    </source>
</reference>
<dbReference type="EnsemblMetazoa" id="ACUA008860-RA">
    <property type="protein sequence ID" value="ACUA008860-PA"/>
    <property type="gene ID" value="ACUA008860"/>
</dbReference>
<dbReference type="Proteomes" id="UP000075883">
    <property type="component" value="Unassembled WGS sequence"/>
</dbReference>
<keyword evidence="3" id="KW-1185">Reference proteome</keyword>
<name>A0A182M3Y2_9DIPT</name>
<organism evidence="2 3">
    <name type="scientific">Anopheles culicifacies</name>
    <dbReference type="NCBI Taxonomy" id="139723"/>
    <lineage>
        <taxon>Eukaryota</taxon>
        <taxon>Metazoa</taxon>
        <taxon>Ecdysozoa</taxon>
        <taxon>Arthropoda</taxon>
        <taxon>Hexapoda</taxon>
        <taxon>Insecta</taxon>
        <taxon>Pterygota</taxon>
        <taxon>Neoptera</taxon>
        <taxon>Endopterygota</taxon>
        <taxon>Diptera</taxon>
        <taxon>Nematocera</taxon>
        <taxon>Culicoidea</taxon>
        <taxon>Culicidae</taxon>
        <taxon>Anophelinae</taxon>
        <taxon>Anopheles</taxon>
        <taxon>culicifacies species complex</taxon>
    </lineage>
</organism>
<evidence type="ECO:0000256" key="1">
    <source>
        <dbReference type="SAM" id="Phobius"/>
    </source>
</evidence>
<reference evidence="3" key="1">
    <citation type="submission" date="2013-09" db="EMBL/GenBank/DDBJ databases">
        <title>The Genome Sequence of Anopheles culicifacies species A.</title>
        <authorList>
            <consortium name="The Broad Institute Genomics Platform"/>
            <person name="Neafsey D.E."/>
            <person name="Besansky N."/>
            <person name="Howell P."/>
            <person name="Walton C."/>
            <person name="Young S.K."/>
            <person name="Zeng Q."/>
            <person name="Gargeya S."/>
            <person name="Fitzgerald M."/>
            <person name="Haas B."/>
            <person name="Abouelleil A."/>
            <person name="Allen A.W."/>
            <person name="Alvarado L."/>
            <person name="Arachchi H.M."/>
            <person name="Berlin A.M."/>
            <person name="Chapman S.B."/>
            <person name="Gainer-Dewar J."/>
            <person name="Goldberg J."/>
            <person name="Griggs A."/>
            <person name="Gujja S."/>
            <person name="Hansen M."/>
            <person name="Howarth C."/>
            <person name="Imamovic A."/>
            <person name="Ireland A."/>
            <person name="Larimer J."/>
            <person name="McCowan C."/>
            <person name="Murphy C."/>
            <person name="Pearson M."/>
            <person name="Poon T.W."/>
            <person name="Priest M."/>
            <person name="Roberts A."/>
            <person name="Saif S."/>
            <person name="Shea T."/>
            <person name="Sisk P."/>
            <person name="Sykes S."/>
            <person name="Wortman J."/>
            <person name="Nusbaum C."/>
            <person name="Birren B."/>
        </authorList>
    </citation>
    <scope>NUCLEOTIDE SEQUENCE [LARGE SCALE GENOMIC DNA]</scope>
    <source>
        <strain evidence="3">A-37</strain>
    </source>
</reference>
<dbReference type="VEuPathDB" id="VectorBase:ACUA008860"/>
<evidence type="ECO:0000313" key="3">
    <source>
        <dbReference type="Proteomes" id="UP000075883"/>
    </source>
</evidence>
<keyword evidence="1" id="KW-0812">Transmembrane</keyword>
<proteinExistence type="predicted"/>
<dbReference type="EMBL" id="AXCM01023228">
    <property type="status" value="NOT_ANNOTATED_CDS"/>
    <property type="molecule type" value="Genomic_DNA"/>
</dbReference>
<protein>
    <submittedName>
        <fullName evidence="2">Uncharacterized protein</fullName>
    </submittedName>
</protein>
<dbReference type="AlphaFoldDB" id="A0A182M3Y2"/>
<keyword evidence="1" id="KW-1133">Transmembrane helix</keyword>